<dbReference type="Proteomes" id="UP000189940">
    <property type="component" value="Unassembled WGS sequence"/>
</dbReference>
<dbReference type="AlphaFoldDB" id="A0A1V4HVL3"/>
<dbReference type="PANTHER" id="PTHR30273:SF2">
    <property type="entry name" value="PROTEIN FECR"/>
    <property type="match status" value="1"/>
</dbReference>
<dbReference type="InterPro" id="IPR012373">
    <property type="entry name" value="Ferrdict_sens_TM"/>
</dbReference>
<gene>
    <name evidence="3" type="ORF">B2M20_14785</name>
</gene>
<accession>A0A1V4HVL3</accession>
<evidence type="ECO:0000313" key="3">
    <source>
        <dbReference type="EMBL" id="OPH82017.1"/>
    </source>
</evidence>
<sequence length="286" mass="30526">MEAQHLWDVLGEARASVKAPIQATAPASTRRSRLSTTTARPTSRLRPRHLVMAAAGVAAACAVVILQPAIDVWLRADYSTGVAETREIRLEDGSIAFLGADSAIEVAYDASRRRVRLLSGQAYFEVQKDSMRPFHVEAGSVDTVDLGTAFDVRRRPDGVSVAVNEGSVAVTSPIASQALATPLVAGDWVRVAWSGTVRRGNDAPELAGGWRSGMLAVKDEAITDVIDEIGRHYRGKIIIASGELGEKRVTGVYDLNKPIDAVHAVAQALGARARQVSPWLIIVSGS</sequence>
<proteinExistence type="predicted"/>
<evidence type="ECO:0000259" key="2">
    <source>
        <dbReference type="Pfam" id="PF04773"/>
    </source>
</evidence>
<protein>
    <recommendedName>
        <fullName evidence="2">FecR protein domain-containing protein</fullName>
    </recommendedName>
</protein>
<feature type="compositionally biased region" description="Low complexity" evidence="1">
    <location>
        <begin position="23"/>
        <end position="42"/>
    </location>
</feature>
<comment type="caution">
    <text evidence="3">The sequence shown here is derived from an EMBL/GenBank/DDBJ whole genome shotgun (WGS) entry which is preliminary data.</text>
</comment>
<dbReference type="PIRSF" id="PIRSF018266">
    <property type="entry name" value="FecR"/>
    <property type="match status" value="1"/>
</dbReference>
<dbReference type="PANTHER" id="PTHR30273">
    <property type="entry name" value="PERIPLASMIC SIGNAL SENSOR AND SIGMA FACTOR ACTIVATOR FECR-RELATED"/>
    <property type="match status" value="1"/>
</dbReference>
<organism evidence="3 4">
    <name type="scientific">Nitrobacter vulgaris</name>
    <dbReference type="NCBI Taxonomy" id="29421"/>
    <lineage>
        <taxon>Bacteria</taxon>
        <taxon>Pseudomonadati</taxon>
        <taxon>Pseudomonadota</taxon>
        <taxon>Alphaproteobacteria</taxon>
        <taxon>Hyphomicrobiales</taxon>
        <taxon>Nitrobacteraceae</taxon>
        <taxon>Nitrobacter</taxon>
    </lineage>
</organism>
<feature type="domain" description="FecR protein" evidence="2">
    <location>
        <begin position="77"/>
        <end position="168"/>
    </location>
</feature>
<dbReference type="Pfam" id="PF04773">
    <property type="entry name" value="FecR"/>
    <property type="match status" value="1"/>
</dbReference>
<dbReference type="EMBL" id="MWPQ01000051">
    <property type="protein sequence ID" value="OPH82017.1"/>
    <property type="molecule type" value="Genomic_DNA"/>
</dbReference>
<name>A0A1V4HVL3_NITVU</name>
<reference evidence="3 4" key="1">
    <citation type="submission" date="2017-02" db="EMBL/GenBank/DDBJ databases">
        <title>Genome sequence of the nitrite-oxidizing bacterium Nitrobacter vulgaris strain Ab1.</title>
        <authorList>
            <person name="Mellbye B.L."/>
            <person name="Davis E.W."/>
            <person name="Spieck E."/>
            <person name="Chang J.H."/>
            <person name="Bottomley P.J."/>
            <person name="Sayavedra-Soto L.A."/>
        </authorList>
    </citation>
    <scope>NUCLEOTIDE SEQUENCE [LARGE SCALE GENOMIC DNA]</scope>
    <source>
        <strain evidence="3 4">Ab1</strain>
    </source>
</reference>
<feature type="region of interest" description="Disordered" evidence="1">
    <location>
        <begin position="20"/>
        <end position="42"/>
    </location>
</feature>
<dbReference type="STRING" id="29421.B2M20_14785"/>
<dbReference type="InterPro" id="IPR006860">
    <property type="entry name" value="FecR"/>
</dbReference>
<dbReference type="OrthoDB" id="636724at2"/>
<keyword evidence="4" id="KW-1185">Reference proteome</keyword>
<evidence type="ECO:0000256" key="1">
    <source>
        <dbReference type="SAM" id="MobiDB-lite"/>
    </source>
</evidence>
<dbReference type="GO" id="GO:0016989">
    <property type="term" value="F:sigma factor antagonist activity"/>
    <property type="evidence" value="ECO:0007669"/>
    <property type="project" value="TreeGrafter"/>
</dbReference>
<dbReference type="Gene3D" id="3.55.50.30">
    <property type="match status" value="1"/>
</dbReference>
<dbReference type="Gene3D" id="2.60.120.1440">
    <property type="match status" value="1"/>
</dbReference>
<evidence type="ECO:0000313" key="4">
    <source>
        <dbReference type="Proteomes" id="UP000189940"/>
    </source>
</evidence>